<comment type="caution">
    <text evidence="2">The sequence shown here is derived from an EMBL/GenBank/DDBJ whole genome shotgun (WGS) entry which is preliminary data.</text>
</comment>
<dbReference type="AlphaFoldDB" id="A0A812V574"/>
<dbReference type="EMBL" id="CAJNIZ010041941">
    <property type="protein sequence ID" value="CAE7618875.1"/>
    <property type="molecule type" value="Genomic_DNA"/>
</dbReference>
<evidence type="ECO:0000313" key="2">
    <source>
        <dbReference type="EMBL" id="CAE7618875.1"/>
    </source>
</evidence>
<dbReference type="Proteomes" id="UP000649617">
    <property type="component" value="Unassembled WGS sequence"/>
</dbReference>
<sequence length="172" mass="19409">MDTSLPPPLEHHPPAIDQEASGPEPKRARVSAVVCGIEYHHADEAFEPMILPEDMDGLDDLEHSGYDSEDEEDNSNLPPEELYRPFSLSEPLLSAEELQALDKLAEDHEVSRLKAMSILSQEGVDEAGCKFLTTKFVITWRPKPHPVTGVAVWLRRARLVAREFKFQDPLRE</sequence>
<accession>A0A812V574</accession>
<evidence type="ECO:0000256" key="1">
    <source>
        <dbReference type="SAM" id="MobiDB-lite"/>
    </source>
</evidence>
<feature type="non-terminal residue" evidence="2">
    <location>
        <position position="172"/>
    </location>
</feature>
<keyword evidence="3" id="KW-1185">Reference proteome</keyword>
<proteinExistence type="predicted"/>
<protein>
    <submittedName>
        <fullName evidence="2">Uncharacterized protein</fullName>
    </submittedName>
</protein>
<organism evidence="2 3">
    <name type="scientific">Symbiodinium pilosum</name>
    <name type="common">Dinoflagellate</name>
    <dbReference type="NCBI Taxonomy" id="2952"/>
    <lineage>
        <taxon>Eukaryota</taxon>
        <taxon>Sar</taxon>
        <taxon>Alveolata</taxon>
        <taxon>Dinophyceae</taxon>
        <taxon>Suessiales</taxon>
        <taxon>Symbiodiniaceae</taxon>
        <taxon>Symbiodinium</taxon>
    </lineage>
</organism>
<feature type="region of interest" description="Disordered" evidence="1">
    <location>
        <begin position="1"/>
        <end position="27"/>
    </location>
</feature>
<feature type="region of interest" description="Disordered" evidence="1">
    <location>
        <begin position="54"/>
        <end position="82"/>
    </location>
</feature>
<gene>
    <name evidence="2" type="ORF">SPIL2461_LOCUS16239</name>
</gene>
<evidence type="ECO:0000313" key="3">
    <source>
        <dbReference type="Proteomes" id="UP000649617"/>
    </source>
</evidence>
<name>A0A812V574_SYMPI</name>
<reference evidence="2" key="1">
    <citation type="submission" date="2021-02" db="EMBL/GenBank/DDBJ databases">
        <authorList>
            <person name="Dougan E. K."/>
            <person name="Rhodes N."/>
            <person name="Thang M."/>
            <person name="Chan C."/>
        </authorList>
    </citation>
    <scope>NUCLEOTIDE SEQUENCE</scope>
</reference>
<dbReference type="OrthoDB" id="10345277at2759"/>